<evidence type="ECO:0000256" key="1">
    <source>
        <dbReference type="SAM" id="SignalP"/>
    </source>
</evidence>
<name>A0A6A5GG81_CAERE</name>
<sequence length="151" mass="17011">MKYLLLFVILFFITLQVSGGCLDECECQPFTNLALGRLQTISNMSFTEGAGCVNKLFCKNNNILGLGSTFSRSELDKPVESALEPIDILPPDDVKREEVEAFSQFGIICENGTWYATKYPRVRYNHGGMIGFPPPFSQYDGKKSEIVFFVW</sequence>
<dbReference type="GeneID" id="9818126"/>
<proteinExistence type="predicted"/>
<dbReference type="Proteomes" id="UP000483820">
    <property type="component" value="Chromosome V"/>
</dbReference>
<protein>
    <submittedName>
        <fullName evidence="2">Uncharacterized protein</fullName>
    </submittedName>
</protein>
<gene>
    <name evidence="2" type="ORF">GCK72_020240</name>
</gene>
<keyword evidence="1" id="KW-0732">Signal</keyword>
<feature type="signal peptide" evidence="1">
    <location>
        <begin position="1"/>
        <end position="19"/>
    </location>
</feature>
<dbReference type="InterPro" id="IPR003326">
    <property type="entry name" value="TRA-1_regulated"/>
</dbReference>
<reference evidence="2 3" key="1">
    <citation type="submission" date="2019-12" db="EMBL/GenBank/DDBJ databases">
        <title>Chromosome-level assembly of the Caenorhabditis remanei genome.</title>
        <authorList>
            <person name="Teterina A.A."/>
            <person name="Willis J.H."/>
            <person name="Phillips P.C."/>
        </authorList>
    </citation>
    <scope>NUCLEOTIDE SEQUENCE [LARGE SCALE GENOMIC DNA]</scope>
    <source>
        <strain evidence="2 3">PX506</strain>
        <tissue evidence="2">Whole organism</tissue>
    </source>
</reference>
<dbReference type="KEGG" id="crq:GCK72_020240"/>
<dbReference type="EMBL" id="WUAV01000005">
    <property type="protein sequence ID" value="KAF1753683.1"/>
    <property type="molecule type" value="Genomic_DNA"/>
</dbReference>
<dbReference type="CTD" id="9818126"/>
<accession>A0A6A5GG81</accession>
<dbReference type="RefSeq" id="XP_053582384.1">
    <property type="nucleotide sequence ID" value="XM_053733471.1"/>
</dbReference>
<feature type="chain" id="PRO_5025641353" evidence="1">
    <location>
        <begin position="20"/>
        <end position="151"/>
    </location>
</feature>
<evidence type="ECO:0000313" key="2">
    <source>
        <dbReference type="EMBL" id="KAF1753683.1"/>
    </source>
</evidence>
<dbReference type="Pfam" id="PF02343">
    <property type="entry name" value="TRA-1_regulated"/>
    <property type="match status" value="1"/>
</dbReference>
<organism evidence="2 3">
    <name type="scientific">Caenorhabditis remanei</name>
    <name type="common">Caenorhabditis vulgaris</name>
    <dbReference type="NCBI Taxonomy" id="31234"/>
    <lineage>
        <taxon>Eukaryota</taxon>
        <taxon>Metazoa</taxon>
        <taxon>Ecdysozoa</taxon>
        <taxon>Nematoda</taxon>
        <taxon>Chromadorea</taxon>
        <taxon>Rhabditida</taxon>
        <taxon>Rhabditina</taxon>
        <taxon>Rhabditomorpha</taxon>
        <taxon>Rhabditoidea</taxon>
        <taxon>Rhabditidae</taxon>
        <taxon>Peloderinae</taxon>
        <taxon>Caenorhabditis</taxon>
    </lineage>
</organism>
<dbReference type="AlphaFoldDB" id="A0A6A5GG81"/>
<comment type="caution">
    <text evidence="2">The sequence shown here is derived from an EMBL/GenBank/DDBJ whole genome shotgun (WGS) entry which is preliminary data.</text>
</comment>
<evidence type="ECO:0000313" key="3">
    <source>
        <dbReference type="Proteomes" id="UP000483820"/>
    </source>
</evidence>
<dbReference type="PROSITE" id="PS51257">
    <property type="entry name" value="PROKAR_LIPOPROTEIN"/>
    <property type="match status" value="1"/>
</dbReference>